<feature type="compositionally biased region" description="Basic and acidic residues" evidence="1">
    <location>
        <begin position="90"/>
        <end position="108"/>
    </location>
</feature>
<gene>
    <name evidence="2" type="ORF">MELLADRAFT_94844</name>
</gene>
<evidence type="ECO:0000313" key="2">
    <source>
        <dbReference type="EMBL" id="EGF99128.1"/>
    </source>
</evidence>
<proteinExistence type="predicted"/>
<sequence>MPLLNEVMKEALRLVEECPVIATATHEDLIYQTCSHPPKLDVKDAGEGIWFGVNKRLEGLIGSENGHEYIRKGSDGLALLIDWINKAREHPTWDSPEDTKRKTQKQGECDSGSDLMIKFKFERLCKKVEALGKSLPTDPHSDQSVTNRASGVKRRIVSNPTPDPDVAVSDVPKPPAKRHHQIASVSTTISISSDDEQNKNEVIFVSSNLSQKSKKKEKSKKADVLSLCPLSEPNNPCIRCKVEKHPKGKIFSCHCGAARVTLHEGRVEGAQMHWKSSACKTATSGLRTNTLLSSYFFHDPDRQPVNSNIIEAVCPGLTDKTWPRPRSDCTIADFMNSTCSMYRGIDRNALRKELFGPNSTETNLSQSQKAQLMATLDARCTWVIKRNGERNAIHAKNCMNIVKRHKKDPESPCDACLEAKNHHSLPRALSHKFAIGESSKFTPNYRLEDDKYQALVRKHKGLKPLSKSLESSRNGDFGDFLDLLSHQAKKGLFKNREAVRGLIMGCAIRAEREESGKSLRGMRIDAHLDDCLTTLGAMSKSALKLVTKNFVGKTLRCQRLDRAKSKTEIEDGMTQGNFDRAGAILAELGYSGPVAVGSDQTVCVQTLRHHRGFVVGAQGGDIPFTNPHELQGLLDKIKKENSLCSKIRIYTIQVPLPNIPTLVVALLASPSDERGDEIAKLHETVIKMSSAAGINVLSIGADGAASELAAQVKLNQMSTRFLTYSNNDLDVHIKVPLFGNPPRPVVTLQDPKHARKTGANQLLSGSRLITMGKYAVSLQDLAQVLQTSNSPLLAKDVFDCDKQDDGRAMRTFSSRTVATTLARPDCCANSGCLDGGVFPTDVESSPSQATARNKRFKIFSTLAESLLALIISHRDYYAEFPFCPWKHGTEACEHIFGWMRVISPNFSVLDARLMMPKIIAVVKSIMSGRMKIPPSEHLHAGYQIDLHEENPNNLDHLRDYPTNKEIAEDLKIAKQRALSLADFCSMVTIEITLDDDIEEIVNSAAEKVQAQTSDVSTSTAKDFEINYRCDVGQFPENEAFEAAAMLTKEQNRLNLLLDQTPDTLDGDVIQNAAMSISNLLNSSA</sequence>
<feature type="region of interest" description="Disordered" evidence="1">
    <location>
        <begin position="90"/>
        <end position="110"/>
    </location>
</feature>
<dbReference type="eggNOG" id="ENOG502QUPU">
    <property type="taxonomic scope" value="Eukaryota"/>
</dbReference>
<dbReference type="Proteomes" id="UP000001072">
    <property type="component" value="Unassembled WGS sequence"/>
</dbReference>
<dbReference type="VEuPathDB" id="FungiDB:MELLADRAFT_94844"/>
<dbReference type="OrthoDB" id="2436145at2759"/>
<feature type="region of interest" description="Disordered" evidence="1">
    <location>
        <begin position="133"/>
        <end position="192"/>
    </location>
</feature>
<organism evidence="3">
    <name type="scientific">Melampsora larici-populina (strain 98AG31 / pathotype 3-4-7)</name>
    <name type="common">Poplar leaf rust fungus</name>
    <dbReference type="NCBI Taxonomy" id="747676"/>
    <lineage>
        <taxon>Eukaryota</taxon>
        <taxon>Fungi</taxon>
        <taxon>Dikarya</taxon>
        <taxon>Basidiomycota</taxon>
        <taxon>Pucciniomycotina</taxon>
        <taxon>Pucciniomycetes</taxon>
        <taxon>Pucciniales</taxon>
        <taxon>Melampsoraceae</taxon>
        <taxon>Melampsora</taxon>
    </lineage>
</organism>
<dbReference type="KEGG" id="mlr:MELLADRAFT_94844"/>
<evidence type="ECO:0000256" key="1">
    <source>
        <dbReference type="SAM" id="MobiDB-lite"/>
    </source>
</evidence>
<keyword evidence="3" id="KW-1185">Reference proteome</keyword>
<name>F4S850_MELLP</name>
<reference evidence="3" key="1">
    <citation type="journal article" date="2011" name="Proc. Natl. Acad. Sci. U.S.A.">
        <title>Obligate biotrophy features unraveled by the genomic analysis of rust fungi.</title>
        <authorList>
            <person name="Duplessis S."/>
            <person name="Cuomo C.A."/>
            <person name="Lin Y.-C."/>
            <person name="Aerts A."/>
            <person name="Tisserant E."/>
            <person name="Veneault-Fourrey C."/>
            <person name="Joly D.L."/>
            <person name="Hacquard S."/>
            <person name="Amselem J."/>
            <person name="Cantarel B.L."/>
            <person name="Chiu R."/>
            <person name="Coutinho P.M."/>
            <person name="Feau N."/>
            <person name="Field M."/>
            <person name="Frey P."/>
            <person name="Gelhaye E."/>
            <person name="Goldberg J."/>
            <person name="Grabherr M.G."/>
            <person name="Kodira C.D."/>
            <person name="Kohler A."/>
            <person name="Kuees U."/>
            <person name="Lindquist E.A."/>
            <person name="Lucas S.M."/>
            <person name="Mago R."/>
            <person name="Mauceli E."/>
            <person name="Morin E."/>
            <person name="Murat C."/>
            <person name="Pangilinan J.L."/>
            <person name="Park R."/>
            <person name="Pearson M."/>
            <person name="Quesneville H."/>
            <person name="Rouhier N."/>
            <person name="Sakthikumar S."/>
            <person name="Salamov A.A."/>
            <person name="Schmutz J."/>
            <person name="Selles B."/>
            <person name="Shapiro H."/>
            <person name="Tanguay P."/>
            <person name="Tuskan G.A."/>
            <person name="Henrissat B."/>
            <person name="Van de Peer Y."/>
            <person name="Rouze P."/>
            <person name="Ellis J.G."/>
            <person name="Dodds P.N."/>
            <person name="Schein J.E."/>
            <person name="Zhong S."/>
            <person name="Hamelin R.C."/>
            <person name="Grigoriev I.V."/>
            <person name="Szabo L.J."/>
            <person name="Martin F."/>
        </authorList>
    </citation>
    <scope>NUCLEOTIDE SEQUENCE [LARGE SCALE GENOMIC DNA]</scope>
    <source>
        <strain evidence="3">98AG31 / pathotype 3-4-7</strain>
    </source>
</reference>
<dbReference type="RefSeq" id="XP_007417568.1">
    <property type="nucleotide sequence ID" value="XM_007417506.1"/>
</dbReference>
<protein>
    <submittedName>
        <fullName evidence="2">Uncharacterized protein</fullName>
    </submittedName>
</protein>
<evidence type="ECO:0000313" key="3">
    <source>
        <dbReference type="Proteomes" id="UP000001072"/>
    </source>
</evidence>
<dbReference type="AlphaFoldDB" id="F4S850"/>
<dbReference type="InParanoid" id="F4S850"/>
<accession>F4S850</accession>
<dbReference type="EMBL" id="GL883163">
    <property type="protein sequence ID" value="EGF99128.1"/>
    <property type="molecule type" value="Genomic_DNA"/>
</dbReference>
<dbReference type="GeneID" id="18937031"/>
<dbReference type="HOGENOM" id="CLU_009065_0_1_1"/>